<evidence type="ECO:0000256" key="2">
    <source>
        <dbReference type="ARBA" id="ARBA00009813"/>
    </source>
</evidence>
<sequence>MRRYIFIFTSLFFLNIFSDEEVEKKIKALLPSDLTINFIDQAELDGFFVVNVDNNQILFISKDFEYFFVGDLLKKRLDQGYDSLNIKYRSLFAQNLIKKINKKEFIQFKSPKEITEITVFTDVSCAYCRLMHSQIDDYLELGITVNYLAFPQDGLVGKVFEDMQKLWCSDNRNVAITELKKGNDIEANACTNPVEGHFKTGRLIGATGTPTIVLRDGRIVPGYIPAEELIEIIING</sequence>
<dbReference type="InterPro" id="IPR036249">
    <property type="entry name" value="Thioredoxin-like_sf"/>
</dbReference>
<evidence type="ECO:0000313" key="11">
    <source>
        <dbReference type="Proteomes" id="UP001056381"/>
    </source>
</evidence>
<dbReference type="InterPro" id="IPR012336">
    <property type="entry name" value="Thioredoxin-like_fold"/>
</dbReference>
<protein>
    <recommendedName>
        <fullName evidence="7">Thiol:disulfide interchange protein</fullName>
    </recommendedName>
</protein>
<dbReference type="PANTHER" id="PTHR35272:SF3">
    <property type="entry name" value="THIOL:DISULFIDE INTERCHANGE PROTEIN DSBC"/>
    <property type="match status" value="1"/>
</dbReference>
<evidence type="ECO:0000256" key="4">
    <source>
        <dbReference type="ARBA" id="ARBA00022764"/>
    </source>
</evidence>
<evidence type="ECO:0000256" key="7">
    <source>
        <dbReference type="RuleBase" id="RU364038"/>
    </source>
</evidence>
<keyword evidence="6 7" id="KW-0676">Redox-active center</keyword>
<dbReference type="PANTHER" id="PTHR35272">
    <property type="entry name" value="THIOL:DISULFIDE INTERCHANGE PROTEIN DSBC-RELATED"/>
    <property type="match status" value="1"/>
</dbReference>
<dbReference type="GO" id="GO:0042597">
    <property type="term" value="C:periplasmic space"/>
    <property type="evidence" value="ECO:0007669"/>
    <property type="project" value="UniProtKB-SubCell"/>
</dbReference>
<dbReference type="SUPFAM" id="SSF52833">
    <property type="entry name" value="Thioredoxin-like"/>
    <property type="match status" value="1"/>
</dbReference>
<keyword evidence="11" id="KW-1185">Reference proteome</keyword>
<dbReference type="AlphaFoldDB" id="A0A9Q8TZU1"/>
<evidence type="ECO:0000256" key="5">
    <source>
        <dbReference type="ARBA" id="ARBA00023157"/>
    </source>
</evidence>
<proteinExistence type="inferred from homology"/>
<dbReference type="Pfam" id="PF10411">
    <property type="entry name" value="DsbC_N"/>
    <property type="match status" value="1"/>
</dbReference>
<keyword evidence="5" id="KW-1015">Disulfide bond</keyword>
<dbReference type="Gene3D" id="3.40.30.10">
    <property type="entry name" value="Glutaredoxin"/>
    <property type="match status" value="1"/>
</dbReference>
<evidence type="ECO:0000256" key="3">
    <source>
        <dbReference type="ARBA" id="ARBA00022729"/>
    </source>
</evidence>
<dbReference type="InterPro" id="IPR033954">
    <property type="entry name" value="DiS-bond_Isoase_DsbC/G"/>
</dbReference>
<evidence type="ECO:0000256" key="1">
    <source>
        <dbReference type="ARBA" id="ARBA00004418"/>
    </source>
</evidence>
<comment type="similarity">
    <text evidence="2 7">Belongs to the thioredoxin family. DsbC subfamily.</text>
</comment>
<dbReference type="InterPro" id="IPR018950">
    <property type="entry name" value="DiS-bond_isomerase_DsbC/G_N"/>
</dbReference>
<feature type="domain" description="Thioredoxin-like fold" evidence="9">
    <location>
        <begin position="117"/>
        <end position="232"/>
    </location>
</feature>
<evidence type="ECO:0000259" key="8">
    <source>
        <dbReference type="Pfam" id="PF10411"/>
    </source>
</evidence>
<keyword evidence="4 7" id="KW-0574">Periplasm</keyword>
<feature type="domain" description="Disulphide bond isomerase DsbC/G N-terminal" evidence="8">
    <location>
        <begin position="19"/>
        <end position="75"/>
    </location>
</feature>
<comment type="subcellular location">
    <subcellularLocation>
        <location evidence="1 7">Periplasm</location>
    </subcellularLocation>
</comment>
<accession>A0A9Q8TZU1</accession>
<dbReference type="EMBL" id="CP097966">
    <property type="protein sequence ID" value="URQ63554.1"/>
    <property type="molecule type" value="Genomic_DNA"/>
</dbReference>
<evidence type="ECO:0000256" key="6">
    <source>
        <dbReference type="ARBA" id="ARBA00023284"/>
    </source>
</evidence>
<organism evidence="10 11">
    <name type="scientific">SAR86 cluster bacterium</name>
    <dbReference type="NCBI Taxonomy" id="2030880"/>
    <lineage>
        <taxon>Bacteria</taxon>
        <taxon>Pseudomonadati</taxon>
        <taxon>Pseudomonadota</taxon>
        <taxon>Gammaproteobacteria</taxon>
        <taxon>SAR86 cluster</taxon>
    </lineage>
</organism>
<dbReference type="InterPro" id="IPR051470">
    <property type="entry name" value="Thiol:disulfide_interchange"/>
</dbReference>
<gene>
    <name evidence="10" type="ORF">M9B40_01995</name>
</gene>
<reference evidence="10" key="1">
    <citation type="submission" date="2022-05" db="EMBL/GenBank/DDBJ databases">
        <title>Single-amplified genomics reveal most streamlined microbe among free-living bacteria.</title>
        <authorList>
            <person name="Roda-Garcia J."/>
            <person name="Haro-Moreno J.M."/>
            <person name="Rodriguez-Valera F."/>
            <person name="Almagro-Moreno S."/>
            <person name="Lopez-Perez M."/>
        </authorList>
    </citation>
    <scope>NUCLEOTIDE SEQUENCE</scope>
    <source>
        <strain evidence="10">TMED112-D2-2</strain>
    </source>
</reference>
<evidence type="ECO:0000259" key="9">
    <source>
        <dbReference type="Pfam" id="PF13098"/>
    </source>
</evidence>
<name>A0A9Q8TZU1_9GAMM</name>
<dbReference type="SUPFAM" id="SSF54423">
    <property type="entry name" value="DsbC/DsbG N-terminal domain-like"/>
    <property type="match status" value="1"/>
</dbReference>
<evidence type="ECO:0000313" key="10">
    <source>
        <dbReference type="EMBL" id="URQ63554.1"/>
    </source>
</evidence>
<comment type="function">
    <text evidence="7">Required for disulfide bond formation in some periplasmic proteins. Acts by transferring its disulfide bond to other proteins and is reduced in the process.</text>
</comment>
<dbReference type="Pfam" id="PF13098">
    <property type="entry name" value="Thioredoxin_2"/>
    <property type="match status" value="1"/>
</dbReference>
<keyword evidence="3 7" id="KW-0732">Signal</keyword>
<dbReference type="Proteomes" id="UP001056381">
    <property type="component" value="Chromosome"/>
</dbReference>
<dbReference type="CDD" id="cd03020">
    <property type="entry name" value="DsbA_DsbC_DsbG"/>
    <property type="match status" value="1"/>
</dbReference>
<dbReference type="Gene3D" id="3.10.450.70">
    <property type="entry name" value="Disulphide bond isomerase, DsbC/G, N-terminal"/>
    <property type="match status" value="1"/>
</dbReference>
<dbReference type="InterPro" id="IPR009094">
    <property type="entry name" value="DiS-bond_isomerase_DsbC/G_N_sf"/>
</dbReference>